<keyword evidence="1" id="KW-0472">Membrane</keyword>
<organism evidence="3 4">
    <name type="scientific">Chamaesiphon polymorphus CCALA 037</name>
    <dbReference type="NCBI Taxonomy" id="2107692"/>
    <lineage>
        <taxon>Bacteria</taxon>
        <taxon>Bacillati</taxon>
        <taxon>Cyanobacteriota</taxon>
        <taxon>Cyanophyceae</taxon>
        <taxon>Gomontiellales</taxon>
        <taxon>Chamaesiphonaceae</taxon>
        <taxon>Chamaesiphon</taxon>
    </lineage>
</organism>
<dbReference type="PANTHER" id="PTHR39430:SF1">
    <property type="entry name" value="PROTEASE"/>
    <property type="match status" value="1"/>
</dbReference>
<feature type="transmembrane region" description="Helical" evidence="1">
    <location>
        <begin position="131"/>
        <end position="153"/>
    </location>
</feature>
<dbReference type="InterPro" id="IPR003675">
    <property type="entry name" value="Rce1/LyrA-like_dom"/>
</dbReference>
<dbReference type="OrthoDB" id="3034706at2"/>
<name>A0A2T1GL30_9CYAN</name>
<feature type="transmembrane region" description="Helical" evidence="1">
    <location>
        <begin position="52"/>
        <end position="73"/>
    </location>
</feature>
<comment type="caution">
    <text evidence="3">The sequence shown here is derived from an EMBL/GenBank/DDBJ whole genome shotgun (WGS) entry which is preliminary data.</text>
</comment>
<proteinExistence type="predicted"/>
<keyword evidence="1" id="KW-1133">Transmembrane helix</keyword>
<dbReference type="EMBL" id="PVWO01000031">
    <property type="protein sequence ID" value="PSB58559.1"/>
    <property type="molecule type" value="Genomic_DNA"/>
</dbReference>
<dbReference type="Proteomes" id="UP000238937">
    <property type="component" value="Unassembled WGS sequence"/>
</dbReference>
<keyword evidence="3" id="KW-0645">Protease</keyword>
<feature type="transmembrane region" description="Helical" evidence="1">
    <location>
        <begin position="217"/>
        <end position="235"/>
    </location>
</feature>
<sequence length="287" mass="31634">MRNLSQIKNYPAPGRMFCFILLLALLWLPGLALIYLVMGSTQNLEDPGTKNLLSILTMGLLAIEFIALLPWWGRKVYEHPNLYARYGLIFTRQNGLLLLKGLAIGAGFAFALFITQGLLGWLTWQSPRLSIWQLALEGSATALGVGLAEELFFRGWMLDELERDYAPKIALIIDAGLFALLHFLKPIPVLIASLPQFPGLFLLGTVVIIAKRHHRNLLGISIGLHAGMVWAYYIVNVGNMVKYSGRVSDWITGINGNPISGLLGLIFLGALAILMSSTSKTVDRSNT</sequence>
<dbReference type="AlphaFoldDB" id="A0A2T1GL30"/>
<feature type="transmembrane region" description="Helical" evidence="1">
    <location>
        <begin position="190"/>
        <end position="210"/>
    </location>
</feature>
<keyword evidence="4" id="KW-1185">Reference proteome</keyword>
<gene>
    <name evidence="3" type="ORF">C7B77_04370</name>
</gene>
<keyword evidence="1" id="KW-0812">Transmembrane</keyword>
<feature type="transmembrane region" description="Helical" evidence="1">
    <location>
        <begin position="255"/>
        <end position="275"/>
    </location>
</feature>
<feature type="transmembrane region" description="Helical" evidence="1">
    <location>
        <begin position="94"/>
        <end position="119"/>
    </location>
</feature>
<evidence type="ECO:0000256" key="1">
    <source>
        <dbReference type="SAM" id="Phobius"/>
    </source>
</evidence>
<keyword evidence="3" id="KW-0482">Metalloprotease</keyword>
<evidence type="ECO:0000313" key="4">
    <source>
        <dbReference type="Proteomes" id="UP000238937"/>
    </source>
</evidence>
<dbReference type="GO" id="GO:0004175">
    <property type="term" value="F:endopeptidase activity"/>
    <property type="evidence" value="ECO:0007669"/>
    <property type="project" value="UniProtKB-ARBA"/>
</dbReference>
<dbReference type="RefSeq" id="WP_106300685.1">
    <property type="nucleotide sequence ID" value="NZ_PVWO01000031.1"/>
</dbReference>
<evidence type="ECO:0000259" key="2">
    <source>
        <dbReference type="Pfam" id="PF02517"/>
    </source>
</evidence>
<dbReference type="GO" id="GO:0006508">
    <property type="term" value="P:proteolysis"/>
    <property type="evidence" value="ECO:0007669"/>
    <property type="project" value="UniProtKB-KW"/>
</dbReference>
<dbReference type="PANTHER" id="PTHR39430">
    <property type="entry name" value="MEMBRANE-ASSOCIATED PROTEASE-RELATED"/>
    <property type="match status" value="1"/>
</dbReference>
<reference evidence="3 4" key="1">
    <citation type="submission" date="2018-03" db="EMBL/GenBank/DDBJ databases">
        <title>The ancient ancestry and fast evolution of plastids.</title>
        <authorList>
            <person name="Moore K.R."/>
            <person name="Magnabosco C."/>
            <person name="Momper L."/>
            <person name="Gold D.A."/>
            <person name="Bosak T."/>
            <person name="Fournier G.P."/>
        </authorList>
    </citation>
    <scope>NUCLEOTIDE SEQUENCE [LARGE SCALE GENOMIC DNA]</scope>
    <source>
        <strain evidence="3 4">CCALA 037</strain>
    </source>
</reference>
<accession>A0A2T1GL30</accession>
<dbReference type="GO" id="GO:0008237">
    <property type="term" value="F:metallopeptidase activity"/>
    <property type="evidence" value="ECO:0007669"/>
    <property type="project" value="UniProtKB-KW"/>
</dbReference>
<keyword evidence="3" id="KW-0378">Hydrolase</keyword>
<evidence type="ECO:0000313" key="3">
    <source>
        <dbReference type="EMBL" id="PSB58559.1"/>
    </source>
</evidence>
<protein>
    <submittedName>
        <fullName evidence="3">CPBP family intramembrane metalloprotease</fullName>
    </submittedName>
</protein>
<feature type="domain" description="CAAX prenyl protease 2/Lysostaphin resistance protein A-like" evidence="2">
    <location>
        <begin position="135"/>
        <end position="228"/>
    </location>
</feature>
<dbReference type="Pfam" id="PF02517">
    <property type="entry name" value="Rce1-like"/>
    <property type="match status" value="1"/>
</dbReference>
<dbReference type="GO" id="GO:0080120">
    <property type="term" value="P:CAAX-box protein maturation"/>
    <property type="evidence" value="ECO:0007669"/>
    <property type="project" value="UniProtKB-ARBA"/>
</dbReference>
<feature type="transmembrane region" description="Helical" evidence="1">
    <location>
        <begin position="165"/>
        <end position="184"/>
    </location>
</feature>